<dbReference type="Gene3D" id="3.60.40.10">
    <property type="entry name" value="PPM-type phosphatase domain"/>
    <property type="match status" value="1"/>
</dbReference>
<dbReference type="SMART" id="SM00331">
    <property type="entry name" value="PP2C_SIG"/>
    <property type="match status" value="1"/>
</dbReference>
<gene>
    <name evidence="4" type="ORF">R2Q92_01190</name>
</gene>
<dbReference type="PANTHER" id="PTHR43156:SF2">
    <property type="entry name" value="STAGE II SPORULATION PROTEIN E"/>
    <property type="match status" value="1"/>
</dbReference>
<dbReference type="Pfam" id="PF07228">
    <property type="entry name" value="SpoIIE"/>
    <property type="match status" value="1"/>
</dbReference>
<dbReference type="PANTHER" id="PTHR43156">
    <property type="entry name" value="STAGE II SPORULATION PROTEIN E-RELATED"/>
    <property type="match status" value="1"/>
</dbReference>
<dbReference type="Proteomes" id="UP001291912">
    <property type="component" value="Unassembled WGS sequence"/>
</dbReference>
<keyword evidence="5" id="KW-1185">Reference proteome</keyword>
<keyword evidence="1" id="KW-0378">Hydrolase</keyword>
<accession>A0ABU5N2Z2</accession>
<proteinExistence type="predicted"/>
<name>A0ABU5N2Z2_9MICO</name>
<organism evidence="4 5">
    <name type="scientific">Microbacterium aquimaris</name>
    <dbReference type="NCBI Taxonomy" id="459816"/>
    <lineage>
        <taxon>Bacteria</taxon>
        <taxon>Bacillati</taxon>
        <taxon>Actinomycetota</taxon>
        <taxon>Actinomycetes</taxon>
        <taxon>Micrococcales</taxon>
        <taxon>Microbacteriaceae</taxon>
        <taxon>Microbacterium</taxon>
    </lineage>
</organism>
<reference evidence="4 5" key="1">
    <citation type="submission" date="2023-10" db="EMBL/GenBank/DDBJ databases">
        <title>Microbacterium xanthum sp. nov., isolated from seaweed.</title>
        <authorList>
            <person name="Lee S.D."/>
        </authorList>
    </citation>
    <scope>NUCLEOTIDE SEQUENCE [LARGE SCALE GENOMIC DNA]</scope>
    <source>
        <strain evidence="4 5">KCTC 19124</strain>
    </source>
</reference>
<comment type="caution">
    <text evidence="4">The sequence shown here is derived from an EMBL/GenBank/DDBJ whole genome shotgun (WGS) entry which is preliminary data.</text>
</comment>
<evidence type="ECO:0000256" key="1">
    <source>
        <dbReference type="ARBA" id="ARBA00022801"/>
    </source>
</evidence>
<dbReference type="InterPro" id="IPR036457">
    <property type="entry name" value="PPM-type-like_dom_sf"/>
</dbReference>
<dbReference type="EMBL" id="JAWJYN010000001">
    <property type="protein sequence ID" value="MDZ8160434.1"/>
    <property type="molecule type" value="Genomic_DNA"/>
</dbReference>
<dbReference type="RefSeq" id="WP_194423156.1">
    <property type="nucleotide sequence ID" value="NZ_BAAAPT010000001.1"/>
</dbReference>
<feature type="region of interest" description="Disordered" evidence="2">
    <location>
        <begin position="1"/>
        <end position="26"/>
    </location>
</feature>
<evidence type="ECO:0000313" key="5">
    <source>
        <dbReference type="Proteomes" id="UP001291912"/>
    </source>
</evidence>
<feature type="domain" description="PPM-type phosphatase" evidence="3">
    <location>
        <begin position="247"/>
        <end position="463"/>
    </location>
</feature>
<sequence>MTAADDRRRRVSRWLRAPDEPPPDAELDLGPLGDFADIASADPALLRSIATASKAYRRQFAQIRALSEAQVQSHERLAAIGELTDLIVEVLDAPAVFDDMLETARTLTGSDMTLLVTAPTVLDGGERTRGGAEGLDHLARARVRARARVTDDEDLTVDEGSRLVTAPVATRGDEGTRLGALGFVRSGGDAYSTADIQLIDTVAAMLELGLSMHVMHQASVRRAALEQEHRIASQIAQATLAASPATVPGVELVARSVPAHVSGGDFHVSVAAPDVLWFAAGDVSGKGLPAAIVMSRAVGALRAAFAGGSPDDLPAVWRHLEEELFDYLDQLGMFVTLAFGYVRADDRTAVIYNAGHSPVVEVAASVRMVPATAPPLGVIRGRAPEPSRIPLTHDTTLIVASDGLAEQEEPAGELFGYDRFCALCLDVARLSMPEMVDEMFARVEAFAAGTARSDDQTVFALRAGASDEAG</sequence>
<evidence type="ECO:0000313" key="4">
    <source>
        <dbReference type="EMBL" id="MDZ8160434.1"/>
    </source>
</evidence>
<dbReference type="InterPro" id="IPR001932">
    <property type="entry name" value="PPM-type_phosphatase-like_dom"/>
</dbReference>
<protein>
    <submittedName>
        <fullName evidence="4">SpoIIE family protein phosphatase</fullName>
    </submittedName>
</protein>
<dbReference type="InterPro" id="IPR052016">
    <property type="entry name" value="Bact_Sigma-Reg"/>
</dbReference>
<dbReference type="SUPFAM" id="SSF81606">
    <property type="entry name" value="PP2C-like"/>
    <property type="match status" value="1"/>
</dbReference>
<evidence type="ECO:0000256" key="2">
    <source>
        <dbReference type="SAM" id="MobiDB-lite"/>
    </source>
</evidence>
<evidence type="ECO:0000259" key="3">
    <source>
        <dbReference type="SMART" id="SM00331"/>
    </source>
</evidence>